<dbReference type="GO" id="GO:0008237">
    <property type="term" value="F:metallopeptidase activity"/>
    <property type="evidence" value="ECO:0007669"/>
    <property type="project" value="UniProtKB-KW"/>
</dbReference>
<name>A0A174G5K1_9BACE</name>
<gene>
    <name evidence="1" type="ORF">ERS852494_00233</name>
</gene>
<keyword evidence="1" id="KW-0645">Protease</keyword>
<dbReference type="Proteomes" id="UP000095657">
    <property type="component" value="Unassembled WGS sequence"/>
</dbReference>
<reference evidence="1 2" key="1">
    <citation type="submission" date="2015-09" db="EMBL/GenBank/DDBJ databases">
        <authorList>
            <consortium name="Pathogen Informatics"/>
        </authorList>
    </citation>
    <scope>NUCLEOTIDE SEQUENCE [LARGE SCALE GENOMIC DNA]</scope>
    <source>
        <strain evidence="1 2">2789STDY5834880</strain>
    </source>
</reference>
<dbReference type="STRING" id="47678.ERS852494_00233"/>
<dbReference type="EMBL" id="CZAI01000001">
    <property type="protein sequence ID" value="CUO57832.1"/>
    <property type="molecule type" value="Genomic_DNA"/>
</dbReference>
<dbReference type="InterPro" id="IPR032560">
    <property type="entry name" value="DUF4932"/>
</dbReference>
<dbReference type="RefSeq" id="WP_055169773.1">
    <property type="nucleotide sequence ID" value="NZ_CZAI01000001.1"/>
</dbReference>
<organism evidence="1 2">
    <name type="scientific">Bacteroides caccae</name>
    <dbReference type="NCBI Taxonomy" id="47678"/>
    <lineage>
        <taxon>Bacteria</taxon>
        <taxon>Pseudomonadati</taxon>
        <taxon>Bacteroidota</taxon>
        <taxon>Bacteroidia</taxon>
        <taxon>Bacteroidales</taxon>
        <taxon>Bacteroidaceae</taxon>
        <taxon>Bacteroides</taxon>
    </lineage>
</organism>
<evidence type="ECO:0000313" key="1">
    <source>
        <dbReference type="EMBL" id="CUO57832.1"/>
    </source>
</evidence>
<accession>A0A174G5K1</accession>
<proteinExistence type="predicted"/>
<keyword evidence="1" id="KW-0378">Hydrolase</keyword>
<keyword evidence="1" id="KW-0482">Metalloprotease</keyword>
<dbReference type="AlphaFoldDB" id="A0A174G5K1"/>
<sequence>MKTTLWTIMLLCAINNISAQVKSQVKESFELTSIAFRLAGAEEYINNTIPGYTADIDNYFSKYREHKLISYIKKIREEQGIAYDAVPAATGCIEIKRGKVIIDPQCDASKISMIDSRWTEKSFRTFVRLLNDFYRQTKFKDFYTLHRGLYDIAETRLNTILVDLNAEWFKSMFGEGPENTIVVASLCNGPGNYAFNGITKGEKRGIVIGCSTDKEGNPAYSRFLITVIVHELLHHYTNPCLAQYWSQIDSASQIIYPHVKEKMAKLAYGSTNSTMIEWFNNLLTIMYFKDNPNRGFTATHLTAWRQHEGFIWMERSMTFMEHFRNHRNLYSTIKDFMPEIVSFVNYTASDFDNVLKEYDNKEPYITDIFPISNSILPLGIDTIQIRFSKPMFGAYGIRPLDDKRISPPYTDYQPFWKDKYTFCIILDRSKLEKGKTYGFKLNRAFFQSEKTYPMKEDFPYTFKMPDE</sequence>
<protein>
    <submittedName>
        <fullName evidence="1">Putative metalloprotease</fullName>
    </submittedName>
</protein>
<dbReference type="Pfam" id="PF16286">
    <property type="entry name" value="DUF4932"/>
    <property type="match status" value="1"/>
</dbReference>
<dbReference type="GO" id="GO:0006508">
    <property type="term" value="P:proteolysis"/>
    <property type="evidence" value="ECO:0007669"/>
    <property type="project" value="UniProtKB-KW"/>
</dbReference>
<evidence type="ECO:0000313" key="2">
    <source>
        <dbReference type="Proteomes" id="UP000095657"/>
    </source>
</evidence>